<sequence>MEASKKQDVVFLELRERLQSGLLIIRTDVVKDTSEVNVSSGDSALKIHIPDGIYEVKLPPEVSLVEGSCQKSPELNVDGLHVRVRLKVGQCSEAQDSAIQHLRAQRSYCFLCQSCGAMLLKDRLFRRVLPLPNGNWNTLVDDWCCHPDPFANKKLLPQQEDCLLGDTYFLLTRDSGYDQILANGVDSSDVHTGSNLHSGKQPLGHRNVVVCKNCSAVLGEAVTTEVLKLYITEVVVRQSEDGEFTKPQNRQTPDGKAVIMLWLLNMDTLMASFSEKAISSDILVSASDRHPNKHQSRQAVRAIKVLYLPCSHGQQDEAVDAWEKDISVHPLILPRSTCEEVLQLLNSSTKTLPSSLCSMNCYQVAYLRR</sequence>
<reference evidence="1" key="1">
    <citation type="submission" date="2020-02" db="EMBL/GenBank/DDBJ databases">
        <title>Genome sequencing of the panga catfish, Pangasius djambal.</title>
        <authorList>
            <person name="Wen M."/>
            <person name="Zahm M."/>
            <person name="Roques C."/>
            <person name="Cabau C."/>
            <person name="Klopp C."/>
            <person name="Donnadieu C."/>
            <person name="Jouanno E."/>
            <person name="Avarre J.-C."/>
            <person name="Campet M."/>
            <person name="Ha T."/>
            <person name="Dugue R."/>
            <person name="Lampietro C."/>
            <person name="Louis A."/>
            <person name="Herpin A."/>
            <person name="Echchiki A."/>
            <person name="Berthelot C."/>
            <person name="Parey E."/>
            <person name="Roest-Crollius H."/>
            <person name="Braasch I."/>
            <person name="Postlethwait J.H."/>
            <person name="Bobe J."/>
            <person name="Montfort J."/>
            <person name="Bouchez O."/>
            <person name="Begum T."/>
            <person name="Schartl M."/>
            <person name="Gustiano R."/>
            <person name="Guiguen Y."/>
        </authorList>
    </citation>
    <scope>NUCLEOTIDE SEQUENCE</scope>
    <source>
        <strain evidence="1">Pdj_M5554</strain>
    </source>
</reference>
<comment type="caution">
    <text evidence="1">The sequence shown here is derived from an EMBL/GenBank/DDBJ whole genome shotgun (WGS) entry which is preliminary data.</text>
</comment>
<name>A0ACC5XZI1_9TELE</name>
<dbReference type="EMBL" id="CM040975">
    <property type="protein sequence ID" value="MCJ8728161.1"/>
    <property type="molecule type" value="Genomic_DNA"/>
</dbReference>
<organism evidence="1 2">
    <name type="scientific">Pangasius djambal</name>
    <dbReference type="NCBI Taxonomy" id="1691987"/>
    <lineage>
        <taxon>Eukaryota</taxon>
        <taxon>Metazoa</taxon>
        <taxon>Chordata</taxon>
        <taxon>Craniata</taxon>
        <taxon>Vertebrata</taxon>
        <taxon>Euteleostomi</taxon>
        <taxon>Actinopterygii</taxon>
        <taxon>Neopterygii</taxon>
        <taxon>Teleostei</taxon>
        <taxon>Ostariophysi</taxon>
        <taxon>Siluriformes</taxon>
        <taxon>Pangasiidae</taxon>
        <taxon>Pangasius</taxon>
    </lineage>
</organism>
<evidence type="ECO:0000313" key="2">
    <source>
        <dbReference type="Proteomes" id="UP000830395"/>
    </source>
</evidence>
<protein>
    <submittedName>
        <fullName evidence="1">Uncharacterized protein</fullName>
    </submittedName>
</protein>
<keyword evidence="2" id="KW-1185">Reference proteome</keyword>
<evidence type="ECO:0000313" key="1">
    <source>
        <dbReference type="EMBL" id="MCJ8728161.1"/>
    </source>
</evidence>
<proteinExistence type="predicted"/>
<dbReference type="Proteomes" id="UP000830395">
    <property type="component" value="Chromosome 1"/>
</dbReference>
<accession>A0ACC5XZI1</accession>
<gene>
    <name evidence="1" type="ORF">PDJAM_G00001130</name>
</gene>